<name>A0A4Z0A1X7_9AGAM</name>
<dbReference type="AlphaFoldDB" id="A0A4Z0A1X7"/>
<sequence length="52" mass="5470">MKARTNSPPAVPPATAAASVVRGMPELEEADCEAEAEEEANVEEDSDNEPVD</sequence>
<reference evidence="2 3" key="1">
    <citation type="submission" date="2019-02" db="EMBL/GenBank/DDBJ databases">
        <title>Genome sequencing of the rare red list fungi Hericium alpestre (H. flagellum).</title>
        <authorList>
            <person name="Buettner E."/>
            <person name="Kellner H."/>
        </authorList>
    </citation>
    <scope>NUCLEOTIDE SEQUENCE [LARGE SCALE GENOMIC DNA]</scope>
    <source>
        <strain evidence="2 3">DSM 108284</strain>
    </source>
</reference>
<evidence type="ECO:0000313" key="3">
    <source>
        <dbReference type="Proteomes" id="UP000298061"/>
    </source>
</evidence>
<gene>
    <name evidence="2" type="ORF">EWM64_g3816</name>
</gene>
<organism evidence="2 3">
    <name type="scientific">Hericium alpestre</name>
    <dbReference type="NCBI Taxonomy" id="135208"/>
    <lineage>
        <taxon>Eukaryota</taxon>
        <taxon>Fungi</taxon>
        <taxon>Dikarya</taxon>
        <taxon>Basidiomycota</taxon>
        <taxon>Agaricomycotina</taxon>
        <taxon>Agaricomycetes</taxon>
        <taxon>Russulales</taxon>
        <taxon>Hericiaceae</taxon>
        <taxon>Hericium</taxon>
    </lineage>
</organism>
<proteinExistence type="predicted"/>
<dbReference type="EMBL" id="SFCI01000377">
    <property type="protein sequence ID" value="TFY80191.1"/>
    <property type="molecule type" value="Genomic_DNA"/>
</dbReference>
<feature type="region of interest" description="Disordered" evidence="1">
    <location>
        <begin position="1"/>
        <end position="52"/>
    </location>
</feature>
<protein>
    <submittedName>
        <fullName evidence="2">Uncharacterized protein</fullName>
    </submittedName>
</protein>
<accession>A0A4Z0A1X7</accession>
<dbReference type="Proteomes" id="UP000298061">
    <property type="component" value="Unassembled WGS sequence"/>
</dbReference>
<evidence type="ECO:0000313" key="2">
    <source>
        <dbReference type="EMBL" id="TFY80191.1"/>
    </source>
</evidence>
<keyword evidence="3" id="KW-1185">Reference proteome</keyword>
<comment type="caution">
    <text evidence="2">The sequence shown here is derived from an EMBL/GenBank/DDBJ whole genome shotgun (WGS) entry which is preliminary data.</text>
</comment>
<feature type="compositionally biased region" description="Acidic residues" evidence="1">
    <location>
        <begin position="26"/>
        <end position="52"/>
    </location>
</feature>
<evidence type="ECO:0000256" key="1">
    <source>
        <dbReference type="SAM" id="MobiDB-lite"/>
    </source>
</evidence>